<evidence type="ECO:0000313" key="3">
    <source>
        <dbReference type="Proteomes" id="UP000008363"/>
    </source>
</evidence>
<feature type="transmembrane region" description="Helical" evidence="1">
    <location>
        <begin position="195"/>
        <end position="219"/>
    </location>
</feature>
<feature type="transmembrane region" description="Helical" evidence="1">
    <location>
        <begin position="31"/>
        <end position="56"/>
    </location>
</feature>
<comment type="caution">
    <text evidence="2">The sequence shown here is derived from an EMBL/GenBank/DDBJ whole genome shotgun (WGS) entry which is preliminary data.</text>
</comment>
<dbReference type="eggNOG" id="COG1073">
    <property type="taxonomic scope" value="Bacteria"/>
</dbReference>
<sequence length="229" mass="23678">MTSLICALVGVAMLALCGVALRLWPKVGPIAPVVAGMLLALAYDAIIVAVGRFVGFGDVLRALNVPRLWIAAIVPPLLVLVAGYLVRRLGVEQASGRNITLGGYALVAMLILIGVVGASRAELVPEKTGDALRYVDDAASGPPVPAVITVLALIVLGMAAFRYAGFPWLFLGAIIMLITGAAAFAVLWIGFLGQLVLMMSVVAAMAAVAGYRVPVVTALRDMGSRGGSR</sequence>
<evidence type="ECO:0000256" key="1">
    <source>
        <dbReference type="SAM" id="Phobius"/>
    </source>
</evidence>
<accession>K6UZG0</accession>
<feature type="transmembrane region" description="Helical" evidence="1">
    <location>
        <begin position="139"/>
        <end position="161"/>
    </location>
</feature>
<keyword evidence="1" id="KW-0812">Transmembrane</keyword>
<keyword evidence="1" id="KW-0472">Membrane</keyword>
<dbReference type="STRING" id="1108045.GORHZ_046_00280"/>
<name>K6UZG0_9ACTN</name>
<feature type="transmembrane region" description="Helical" evidence="1">
    <location>
        <begin position="98"/>
        <end position="119"/>
    </location>
</feature>
<dbReference type="AlphaFoldDB" id="K6UZG0"/>
<dbReference type="RefSeq" id="WP_006330585.1">
    <property type="nucleotide sequence ID" value="NZ_BAHC01000046.1"/>
</dbReference>
<dbReference type="Proteomes" id="UP000008363">
    <property type="component" value="Unassembled WGS sequence"/>
</dbReference>
<feature type="transmembrane region" description="Helical" evidence="1">
    <location>
        <begin position="168"/>
        <end position="189"/>
    </location>
</feature>
<protein>
    <submittedName>
        <fullName evidence="2">Uncharacterized protein</fullName>
    </submittedName>
</protein>
<evidence type="ECO:0000313" key="2">
    <source>
        <dbReference type="EMBL" id="GAB88878.1"/>
    </source>
</evidence>
<dbReference type="EMBL" id="BAHC01000046">
    <property type="protein sequence ID" value="GAB88878.1"/>
    <property type="molecule type" value="Genomic_DNA"/>
</dbReference>
<reference evidence="2 3" key="1">
    <citation type="submission" date="2012-08" db="EMBL/GenBank/DDBJ databases">
        <title>Whole genome shotgun sequence of Gordonia rhizosphera NBRC 16068.</title>
        <authorList>
            <person name="Takarada H."/>
            <person name="Isaki S."/>
            <person name="Hosoyama A."/>
            <person name="Tsuchikane K."/>
            <person name="Katsumata H."/>
            <person name="Baba S."/>
            <person name="Ohji S."/>
            <person name="Yamazaki S."/>
            <person name="Fujita N."/>
        </authorList>
    </citation>
    <scope>NUCLEOTIDE SEQUENCE [LARGE SCALE GENOMIC DNA]</scope>
    <source>
        <strain evidence="2 3">NBRC 16068</strain>
    </source>
</reference>
<keyword evidence="1" id="KW-1133">Transmembrane helix</keyword>
<keyword evidence="3" id="KW-1185">Reference proteome</keyword>
<feature type="transmembrane region" description="Helical" evidence="1">
    <location>
        <begin position="68"/>
        <end position="86"/>
    </location>
</feature>
<proteinExistence type="predicted"/>
<gene>
    <name evidence="2" type="ORF">GORHZ_046_00280</name>
</gene>
<organism evidence="2 3">
    <name type="scientific">Gordonia rhizosphera NBRC 16068</name>
    <dbReference type="NCBI Taxonomy" id="1108045"/>
    <lineage>
        <taxon>Bacteria</taxon>
        <taxon>Bacillati</taxon>
        <taxon>Actinomycetota</taxon>
        <taxon>Actinomycetes</taxon>
        <taxon>Mycobacteriales</taxon>
        <taxon>Gordoniaceae</taxon>
        <taxon>Gordonia</taxon>
    </lineage>
</organism>
<feature type="transmembrane region" description="Helical" evidence="1">
    <location>
        <begin position="6"/>
        <end position="24"/>
    </location>
</feature>